<name>A0ABT0ZTF7_9PSEU</name>
<dbReference type="GO" id="GO:0008168">
    <property type="term" value="F:methyltransferase activity"/>
    <property type="evidence" value="ECO:0007669"/>
    <property type="project" value="UniProtKB-KW"/>
</dbReference>
<dbReference type="Gene3D" id="3.40.50.150">
    <property type="entry name" value="Vaccinia Virus protein VP39"/>
    <property type="match status" value="1"/>
</dbReference>
<dbReference type="Pfam" id="PF13649">
    <property type="entry name" value="Methyltransf_25"/>
    <property type="match status" value="1"/>
</dbReference>
<evidence type="ECO:0000313" key="2">
    <source>
        <dbReference type="EMBL" id="MCO1654000.1"/>
    </source>
</evidence>
<comment type="caution">
    <text evidence="2">The sequence shown here is derived from an EMBL/GenBank/DDBJ whole genome shotgun (WGS) entry which is preliminary data.</text>
</comment>
<dbReference type="Proteomes" id="UP001165283">
    <property type="component" value="Unassembled WGS sequence"/>
</dbReference>
<organism evidence="2 3">
    <name type="scientific">Pseudonocardia humida</name>
    <dbReference type="NCBI Taxonomy" id="2800819"/>
    <lineage>
        <taxon>Bacteria</taxon>
        <taxon>Bacillati</taxon>
        <taxon>Actinomycetota</taxon>
        <taxon>Actinomycetes</taxon>
        <taxon>Pseudonocardiales</taxon>
        <taxon>Pseudonocardiaceae</taxon>
        <taxon>Pseudonocardia</taxon>
    </lineage>
</organism>
<reference evidence="2" key="1">
    <citation type="submission" date="2021-04" db="EMBL/GenBank/DDBJ databases">
        <title>Pseudonocardia sp. nov., isolated from sandy soil of mangrove forest.</title>
        <authorList>
            <person name="Zan Z."/>
            <person name="Huang R."/>
            <person name="Liu W."/>
        </authorList>
    </citation>
    <scope>NUCLEOTIDE SEQUENCE</scope>
    <source>
        <strain evidence="2">S2-4</strain>
    </source>
</reference>
<feature type="domain" description="Methyltransferase" evidence="1">
    <location>
        <begin position="13"/>
        <end position="110"/>
    </location>
</feature>
<dbReference type="RefSeq" id="WP_252435611.1">
    <property type="nucleotide sequence ID" value="NZ_JAGSOV010000009.1"/>
</dbReference>
<keyword evidence="3" id="KW-1185">Reference proteome</keyword>
<dbReference type="InterPro" id="IPR041698">
    <property type="entry name" value="Methyltransf_25"/>
</dbReference>
<sequence>MVDLLDPAPGQRILEIGPGPGVAAALVCERLGDGRLLAVDRSAVAVRRTAQRNAEHVAAGRLEVRQAALHELDLPTGELDAAFSIDVNLFWTGPAATELGMLAAALRPGGALHVCYGAGGPQSAERITGPVAAALRAHGFLDVVVRDEAGGLAVSARTPS</sequence>
<dbReference type="CDD" id="cd02440">
    <property type="entry name" value="AdoMet_MTases"/>
    <property type="match status" value="1"/>
</dbReference>
<evidence type="ECO:0000313" key="3">
    <source>
        <dbReference type="Proteomes" id="UP001165283"/>
    </source>
</evidence>
<dbReference type="InterPro" id="IPR029063">
    <property type="entry name" value="SAM-dependent_MTases_sf"/>
</dbReference>
<gene>
    <name evidence="2" type="ORF">KDL28_02915</name>
</gene>
<dbReference type="GO" id="GO:0032259">
    <property type="term" value="P:methylation"/>
    <property type="evidence" value="ECO:0007669"/>
    <property type="project" value="UniProtKB-KW"/>
</dbReference>
<proteinExistence type="predicted"/>
<dbReference type="EMBL" id="JAGSOV010000009">
    <property type="protein sequence ID" value="MCO1654000.1"/>
    <property type="molecule type" value="Genomic_DNA"/>
</dbReference>
<keyword evidence="2" id="KW-0489">Methyltransferase</keyword>
<keyword evidence="2" id="KW-0808">Transferase</keyword>
<dbReference type="SUPFAM" id="SSF53335">
    <property type="entry name" value="S-adenosyl-L-methionine-dependent methyltransferases"/>
    <property type="match status" value="1"/>
</dbReference>
<accession>A0ABT0ZTF7</accession>
<evidence type="ECO:0000259" key="1">
    <source>
        <dbReference type="Pfam" id="PF13649"/>
    </source>
</evidence>
<protein>
    <submittedName>
        <fullName evidence="2">Class I SAM-dependent methyltransferase</fullName>
    </submittedName>
</protein>